<dbReference type="InterPro" id="IPR033697">
    <property type="entry name" value="Ribonuclease_T2_eukaryotic"/>
</dbReference>
<dbReference type="InterPro" id="IPR036430">
    <property type="entry name" value="RNase_T2-like_sf"/>
</dbReference>
<dbReference type="AlphaFoldDB" id="A0AAD7M6C0"/>
<protein>
    <submittedName>
        <fullName evidence="9">Ribonuclease</fullName>
    </submittedName>
</protein>
<accession>A0AAD7M6C0</accession>
<feature type="signal peptide" evidence="8">
    <location>
        <begin position="1"/>
        <end position="27"/>
    </location>
</feature>
<evidence type="ECO:0000256" key="6">
    <source>
        <dbReference type="RuleBase" id="RU004328"/>
    </source>
</evidence>
<dbReference type="InterPro" id="IPR001568">
    <property type="entry name" value="RNase_T2-like"/>
</dbReference>
<dbReference type="GO" id="GO:0033897">
    <property type="term" value="F:ribonuclease T2 activity"/>
    <property type="evidence" value="ECO:0007669"/>
    <property type="project" value="InterPro"/>
</dbReference>
<gene>
    <name evidence="9" type="ORF">O6P43_008907</name>
</gene>
<dbReference type="InterPro" id="IPR033130">
    <property type="entry name" value="RNase_T2_His_AS_2"/>
</dbReference>
<dbReference type="EMBL" id="JARAOO010000004">
    <property type="protein sequence ID" value="KAJ7970778.1"/>
    <property type="molecule type" value="Genomic_DNA"/>
</dbReference>
<dbReference type="SUPFAM" id="SSF55895">
    <property type="entry name" value="Ribonuclease Rh-like"/>
    <property type="match status" value="1"/>
</dbReference>
<dbReference type="InterPro" id="IPR018188">
    <property type="entry name" value="RNase_T2_His_AS_1"/>
</dbReference>
<organism evidence="9 10">
    <name type="scientific">Quillaja saponaria</name>
    <name type="common">Soap bark tree</name>
    <dbReference type="NCBI Taxonomy" id="32244"/>
    <lineage>
        <taxon>Eukaryota</taxon>
        <taxon>Viridiplantae</taxon>
        <taxon>Streptophyta</taxon>
        <taxon>Embryophyta</taxon>
        <taxon>Tracheophyta</taxon>
        <taxon>Spermatophyta</taxon>
        <taxon>Magnoliopsida</taxon>
        <taxon>eudicotyledons</taxon>
        <taxon>Gunneridae</taxon>
        <taxon>Pentapetalae</taxon>
        <taxon>rosids</taxon>
        <taxon>fabids</taxon>
        <taxon>Fabales</taxon>
        <taxon>Quillajaceae</taxon>
        <taxon>Quillaja</taxon>
    </lineage>
</organism>
<comment type="similarity">
    <text evidence="1 6">Belongs to the RNase T2 family.</text>
</comment>
<keyword evidence="4" id="KW-1015">Disulfide bond</keyword>
<comment type="caution">
    <text evidence="9">The sequence shown here is derived from an EMBL/GenBank/DDBJ whole genome shotgun (WGS) entry which is preliminary data.</text>
</comment>
<dbReference type="GO" id="GO:0003723">
    <property type="term" value="F:RNA binding"/>
    <property type="evidence" value="ECO:0007669"/>
    <property type="project" value="InterPro"/>
</dbReference>
<dbReference type="Proteomes" id="UP001163823">
    <property type="component" value="Chromosome 4"/>
</dbReference>
<evidence type="ECO:0000256" key="8">
    <source>
        <dbReference type="SAM" id="SignalP"/>
    </source>
</evidence>
<keyword evidence="2" id="KW-0540">Nuclease</keyword>
<feature type="chain" id="PRO_5042168765" evidence="8">
    <location>
        <begin position="28"/>
        <end position="245"/>
    </location>
</feature>
<evidence type="ECO:0000256" key="2">
    <source>
        <dbReference type="ARBA" id="ARBA00022722"/>
    </source>
</evidence>
<dbReference type="PROSITE" id="PS00530">
    <property type="entry name" value="RNASE_T2_1"/>
    <property type="match status" value="1"/>
</dbReference>
<name>A0AAD7M6C0_QUISA</name>
<keyword evidence="5" id="KW-0456">Lyase</keyword>
<evidence type="ECO:0000313" key="10">
    <source>
        <dbReference type="Proteomes" id="UP001163823"/>
    </source>
</evidence>
<dbReference type="CDD" id="cd01061">
    <property type="entry name" value="RNase_T2_euk"/>
    <property type="match status" value="1"/>
</dbReference>
<evidence type="ECO:0000256" key="7">
    <source>
        <dbReference type="SAM" id="MobiDB-lite"/>
    </source>
</evidence>
<dbReference type="PANTHER" id="PTHR11240">
    <property type="entry name" value="RIBONUCLEASE T2"/>
    <property type="match status" value="1"/>
</dbReference>
<dbReference type="KEGG" id="qsa:O6P43_008907"/>
<keyword evidence="10" id="KW-1185">Reference proteome</keyword>
<keyword evidence="3" id="KW-0255">Endonuclease</keyword>
<evidence type="ECO:0000256" key="4">
    <source>
        <dbReference type="ARBA" id="ARBA00023157"/>
    </source>
</evidence>
<dbReference type="Pfam" id="PF00445">
    <property type="entry name" value="Ribonuclease_T2"/>
    <property type="match status" value="1"/>
</dbReference>
<evidence type="ECO:0000256" key="3">
    <source>
        <dbReference type="ARBA" id="ARBA00022759"/>
    </source>
</evidence>
<dbReference type="GO" id="GO:0006401">
    <property type="term" value="P:RNA catabolic process"/>
    <property type="evidence" value="ECO:0007669"/>
    <property type="project" value="TreeGrafter"/>
</dbReference>
<feature type="region of interest" description="Disordered" evidence="7">
    <location>
        <begin position="222"/>
        <end position="245"/>
    </location>
</feature>
<evidence type="ECO:0000313" key="9">
    <source>
        <dbReference type="EMBL" id="KAJ7970778.1"/>
    </source>
</evidence>
<proteinExistence type="inferred from homology"/>
<dbReference type="PANTHER" id="PTHR11240:SF22">
    <property type="entry name" value="RIBONUCLEASE T2"/>
    <property type="match status" value="1"/>
</dbReference>
<reference evidence="9" key="1">
    <citation type="journal article" date="2023" name="Science">
        <title>Elucidation of the pathway for biosynthesis of saponin adjuvants from the soapbark tree.</title>
        <authorList>
            <person name="Reed J."/>
            <person name="Orme A."/>
            <person name="El-Demerdash A."/>
            <person name="Owen C."/>
            <person name="Martin L.B.B."/>
            <person name="Misra R.C."/>
            <person name="Kikuchi S."/>
            <person name="Rejzek M."/>
            <person name="Martin A.C."/>
            <person name="Harkess A."/>
            <person name="Leebens-Mack J."/>
            <person name="Louveau T."/>
            <person name="Stephenson M.J."/>
            <person name="Osbourn A."/>
        </authorList>
    </citation>
    <scope>NUCLEOTIDE SEQUENCE</scope>
    <source>
        <strain evidence="9">S10</strain>
    </source>
</reference>
<keyword evidence="3" id="KW-0378">Hydrolase</keyword>
<dbReference type="GO" id="GO:0005576">
    <property type="term" value="C:extracellular region"/>
    <property type="evidence" value="ECO:0007669"/>
    <property type="project" value="TreeGrafter"/>
</dbReference>
<feature type="compositionally biased region" description="Polar residues" evidence="7">
    <location>
        <begin position="232"/>
        <end position="245"/>
    </location>
</feature>
<sequence length="245" mass="27825">MDITMNCKLVLMAVYLLLVGFLISCEGQPNRQYDYFRLALRWPNSYCRSNNCRQTVPQYFTIHGLWPQKNDGSELSNCNTTEQLTDALLNNFKSDLPNYWPDLSTTYFEASKGFWRYQWTKHGSCSSSKFKPSQWVERAITLTKTHDVLSMLKKAGILPNGASYTTSKILKAIQDGTSKPADIVCNKDKNGNMYLFEVRLCFDYDANAITNCQNKARQCDAGRNPIFPSTPRPTNITTGQSAGFN</sequence>
<dbReference type="PROSITE" id="PS00531">
    <property type="entry name" value="RNASE_T2_2"/>
    <property type="match status" value="1"/>
</dbReference>
<keyword evidence="8" id="KW-0732">Signal</keyword>
<dbReference type="Gene3D" id="3.90.730.10">
    <property type="entry name" value="Ribonuclease T2-like"/>
    <property type="match status" value="1"/>
</dbReference>
<evidence type="ECO:0000256" key="5">
    <source>
        <dbReference type="ARBA" id="ARBA00023239"/>
    </source>
</evidence>
<evidence type="ECO:0000256" key="1">
    <source>
        <dbReference type="ARBA" id="ARBA00007469"/>
    </source>
</evidence>